<dbReference type="EMBL" id="QTKU01000003">
    <property type="protein sequence ID" value="MBS8261128.1"/>
    <property type="molecule type" value="Genomic_DNA"/>
</dbReference>
<dbReference type="InterPro" id="IPR021335">
    <property type="entry name" value="DUF2948"/>
</dbReference>
<dbReference type="Pfam" id="PF11164">
    <property type="entry name" value="DUF2948"/>
    <property type="match status" value="1"/>
</dbReference>
<evidence type="ECO:0000313" key="1">
    <source>
        <dbReference type="EMBL" id="MBS8261128.1"/>
    </source>
</evidence>
<organism evidence="1 2">
    <name type="scientific">Roseibium polysiphoniae</name>
    <dbReference type="NCBI Taxonomy" id="2571221"/>
    <lineage>
        <taxon>Bacteria</taxon>
        <taxon>Pseudomonadati</taxon>
        <taxon>Pseudomonadota</taxon>
        <taxon>Alphaproteobacteria</taxon>
        <taxon>Hyphomicrobiales</taxon>
        <taxon>Stappiaceae</taxon>
        <taxon>Roseibium</taxon>
    </lineage>
</organism>
<protein>
    <submittedName>
        <fullName evidence="1">DUF2948 family protein</fullName>
    </submittedName>
</protein>
<reference evidence="1" key="1">
    <citation type="submission" date="2018-08" db="EMBL/GenBank/DDBJ databases">
        <authorList>
            <person name="Jin W."/>
            <person name="Wang H."/>
            <person name="Yang Y."/>
            <person name="Li M."/>
            <person name="Liu J."/>
        </authorList>
    </citation>
    <scope>NUCLEOTIDE SEQUENCE</scope>
    <source>
        <strain evidence="1">AESS21</strain>
    </source>
</reference>
<name>A0A944GSS7_9HYPH</name>
<evidence type="ECO:0000313" key="2">
    <source>
        <dbReference type="Proteomes" id="UP000705379"/>
    </source>
</evidence>
<proteinExistence type="predicted"/>
<dbReference type="AlphaFoldDB" id="A0A944GSS7"/>
<comment type="caution">
    <text evidence="1">The sequence shown here is derived from an EMBL/GenBank/DDBJ whole genome shotgun (WGS) entry which is preliminary data.</text>
</comment>
<reference evidence="1" key="2">
    <citation type="journal article" date="2021" name="Microorganisms">
        <title>Bacterial Dimethylsulfoniopropionate Biosynthesis in the East China Sea.</title>
        <authorList>
            <person name="Liu J."/>
            <person name="Zhang Y."/>
            <person name="Liu J."/>
            <person name="Zhong H."/>
            <person name="Williams B.T."/>
            <person name="Zheng Y."/>
            <person name="Curson A.R.J."/>
            <person name="Sun C."/>
            <person name="Sun H."/>
            <person name="Song D."/>
            <person name="Wagner Mackenzie B."/>
            <person name="Bermejo Martinez A."/>
            <person name="Todd J.D."/>
            <person name="Zhang X.H."/>
        </authorList>
    </citation>
    <scope>NUCLEOTIDE SEQUENCE</scope>
    <source>
        <strain evidence="1">AESS21</strain>
    </source>
</reference>
<sequence>MDQLKLAALDVEDLEVVSAHIQDAVLTVGDIRFLPKEQRAIFAMNRFVWDKAADKRTKEHERRRAALAVSQVSSMKAVGIRQDAKAAVLELLAATFEETEAPAGRIRLDCAGGGVLLLEVGCIEVQLSDLGAAWGTPNLPTHELD</sequence>
<dbReference type="Proteomes" id="UP000705379">
    <property type="component" value="Unassembled WGS sequence"/>
</dbReference>
<gene>
    <name evidence="1" type="ORF">DYI23_12960</name>
</gene>
<accession>A0A944GSS7</accession>